<gene>
    <name evidence="2" type="ORF">A2943_02380</name>
</gene>
<dbReference type="InterPro" id="IPR013830">
    <property type="entry name" value="SGNH_hydro"/>
</dbReference>
<accession>A0A1F4XHV9</accession>
<dbReference type="STRING" id="1797243.A2943_02380"/>
<dbReference type="InterPro" id="IPR051532">
    <property type="entry name" value="Ester_Hydrolysis_Enzymes"/>
</dbReference>
<evidence type="ECO:0000313" key="2">
    <source>
        <dbReference type="EMBL" id="OGC80713.1"/>
    </source>
</evidence>
<dbReference type="SUPFAM" id="SSF52266">
    <property type="entry name" value="SGNH hydrolase"/>
    <property type="match status" value="1"/>
</dbReference>
<dbReference type="EMBL" id="MEWX01000014">
    <property type="protein sequence ID" value="OGC80713.1"/>
    <property type="molecule type" value="Genomic_DNA"/>
</dbReference>
<dbReference type="Pfam" id="PF13472">
    <property type="entry name" value="Lipase_GDSL_2"/>
    <property type="match status" value="1"/>
</dbReference>
<dbReference type="InterPro" id="IPR036514">
    <property type="entry name" value="SGNH_hydro_sf"/>
</dbReference>
<proteinExistence type="predicted"/>
<sequence>MNLRYALLGALLFLAGASYIFFFRGEVSITNYPSTGTDIIAFGDSLVEGVGATEGNDFVSLIAQEIGHPIINLGRSSDTTALGLERIGELEKYNPKVVIVLLGGNDYLRRVPEAQTFENLSKIISYIHGRGAVVLLLGIRGGLFRDHFDEEFEKLRDTHHTAFVSNVLEGLLGDSKYMSDEIHPNNAGYAQIAERVLPVLKELLE</sequence>
<dbReference type="AlphaFoldDB" id="A0A1F4XHV9"/>
<dbReference type="PANTHER" id="PTHR30383">
    <property type="entry name" value="THIOESTERASE 1/PROTEASE 1/LYSOPHOSPHOLIPASE L1"/>
    <property type="match status" value="1"/>
</dbReference>
<organism evidence="2 3">
    <name type="scientific">Candidatus Adlerbacteria bacterium RIFCSPLOWO2_01_FULL_51_16</name>
    <dbReference type="NCBI Taxonomy" id="1797243"/>
    <lineage>
        <taxon>Bacteria</taxon>
        <taxon>Candidatus Adleribacteriota</taxon>
    </lineage>
</organism>
<reference evidence="2 3" key="1">
    <citation type="journal article" date="2016" name="Nat. Commun.">
        <title>Thousands of microbial genomes shed light on interconnected biogeochemical processes in an aquifer system.</title>
        <authorList>
            <person name="Anantharaman K."/>
            <person name="Brown C.T."/>
            <person name="Hug L.A."/>
            <person name="Sharon I."/>
            <person name="Castelle C.J."/>
            <person name="Probst A.J."/>
            <person name="Thomas B.C."/>
            <person name="Singh A."/>
            <person name="Wilkins M.J."/>
            <person name="Karaoz U."/>
            <person name="Brodie E.L."/>
            <person name="Williams K.H."/>
            <person name="Hubbard S.S."/>
            <person name="Banfield J.F."/>
        </authorList>
    </citation>
    <scope>NUCLEOTIDE SEQUENCE [LARGE SCALE GENOMIC DNA]</scope>
</reference>
<evidence type="ECO:0000313" key="3">
    <source>
        <dbReference type="Proteomes" id="UP000176185"/>
    </source>
</evidence>
<dbReference type="GO" id="GO:0004622">
    <property type="term" value="F:phosphatidylcholine lysophospholipase activity"/>
    <property type="evidence" value="ECO:0007669"/>
    <property type="project" value="TreeGrafter"/>
</dbReference>
<evidence type="ECO:0000259" key="1">
    <source>
        <dbReference type="Pfam" id="PF13472"/>
    </source>
</evidence>
<feature type="domain" description="SGNH hydrolase-type esterase" evidence="1">
    <location>
        <begin position="41"/>
        <end position="190"/>
    </location>
</feature>
<dbReference type="Proteomes" id="UP000176185">
    <property type="component" value="Unassembled WGS sequence"/>
</dbReference>
<name>A0A1F4XHV9_9BACT</name>
<dbReference type="PANTHER" id="PTHR30383:SF24">
    <property type="entry name" value="THIOESTERASE 1_PROTEASE 1_LYSOPHOSPHOLIPASE L1"/>
    <property type="match status" value="1"/>
</dbReference>
<protein>
    <recommendedName>
        <fullName evidence="1">SGNH hydrolase-type esterase domain-containing protein</fullName>
    </recommendedName>
</protein>
<comment type="caution">
    <text evidence="2">The sequence shown here is derived from an EMBL/GenBank/DDBJ whole genome shotgun (WGS) entry which is preliminary data.</text>
</comment>
<dbReference type="Gene3D" id="3.40.50.1110">
    <property type="entry name" value="SGNH hydrolase"/>
    <property type="match status" value="1"/>
</dbReference>